<evidence type="ECO:0000313" key="5">
    <source>
        <dbReference type="Proteomes" id="UP001066276"/>
    </source>
</evidence>
<proteinExistence type="predicted"/>
<dbReference type="AlphaFoldDB" id="A0AAV7WXP2"/>
<sequence>MEEEEKGSEAPGWEQALSPELRQGMCILRDFLLEKNRPLVTAFLQGESEEDPGLLAMEEGFRQGRYQDLGDFVADFRLMLEGCYRRRGVEHWMSKQAQRLEGMLEQKLSLLSRPLREKTTIVVTSKGRYGLEAEKMTTCTSTRRRSTSRSLAGTTTGAFESIMVQAIRQEEQLKARQEKRLREQGKKEAGEANYKEIDEWEKNLLAQAAPTLMENMWEIPAIGHFLCLAQHILNLPEIVFYELERCLLMPHNNVFLSKVMTSLLSPPYRRPSLHRRPPFPYRSWEAALRQKVKHWYSVVGQAENPDSCAEKLGLCSEFFRVLGDVSPLEEKPFHELSFHQKVWLLKGLCDFVYETQVEVQDAVLGQPIHECREVILGYDSQENSYIHFPQFCGADVRIYKQIPFHAPVFPIPKIKIRHQPRAKLERVRCEAFGNSSCDGQSETPDKLLSNAETEVDYVLPVLNDCIPDIRTDCCTGCTEQDTQSNCEMMIHRSCDRKEDDCCKENMEKPVGVCTVPRYSDMLSPGEIRVVENGEKYIERPLCKTVQSPLKENTLKTCQVHVNGSHCDKIDTNCHVVAQDIYLECSLLNCKQVKLSKVHGKKKKKKKKKHILNENLHGKYASLHAQSFKSYKSEIHNKFFLIKKKTKHKKHKSGKKSASKRTITKKRKTVLRSPAVPEFQLVCTNLDELRQLITKIDVELKEFGNNRKKSGKSFVRKQTVRELHSTLKRLLKELLPWEPKLMKAFHRNRARLKKDYDDFKKQPEHDMFTREVWTSEETDVTFAKESLSIDTKNLENSETLKKDDQSNSSLFDVDLPGRSRPPCNEIIPKEVPTTVPKTCKRQCKQDCCLSDDTKDILASKKIKLNKCEAPTHCTEGDTPSDWSHGELKHKEATSQEALPMTDSATCSTDIKVATPIQALTVKDSENNRRGCKTLVKLQSKLHSAIIFDFAFPTISEFINLLKSSQSEFIVL</sequence>
<dbReference type="EMBL" id="JANPWB010000001">
    <property type="protein sequence ID" value="KAJ1218069.1"/>
    <property type="molecule type" value="Genomic_DNA"/>
</dbReference>
<gene>
    <name evidence="4" type="ORF">NDU88_005655</name>
</gene>
<protein>
    <recommendedName>
        <fullName evidence="3">Uncharacterized bromodomain-containing protein 10 helical domain-containing protein</fullName>
    </recommendedName>
</protein>
<dbReference type="Proteomes" id="UP001066276">
    <property type="component" value="Chromosome 1_1"/>
</dbReference>
<evidence type="ECO:0000256" key="2">
    <source>
        <dbReference type="SAM" id="MobiDB-lite"/>
    </source>
</evidence>
<dbReference type="InterPro" id="IPR040214">
    <property type="entry name" value="BRD10"/>
</dbReference>
<evidence type="ECO:0000256" key="1">
    <source>
        <dbReference type="ARBA" id="ARBA00023117"/>
    </source>
</evidence>
<evidence type="ECO:0000313" key="4">
    <source>
        <dbReference type="EMBL" id="KAJ1218069.1"/>
    </source>
</evidence>
<dbReference type="InterPro" id="IPR036427">
    <property type="entry name" value="Bromodomain-like_sf"/>
</dbReference>
<feature type="domain" description="Uncharacterized bromodomain-containing protein 10 helical" evidence="3">
    <location>
        <begin position="218"/>
        <end position="358"/>
    </location>
</feature>
<organism evidence="4 5">
    <name type="scientific">Pleurodeles waltl</name>
    <name type="common">Iberian ribbed newt</name>
    <dbReference type="NCBI Taxonomy" id="8319"/>
    <lineage>
        <taxon>Eukaryota</taxon>
        <taxon>Metazoa</taxon>
        <taxon>Chordata</taxon>
        <taxon>Craniata</taxon>
        <taxon>Vertebrata</taxon>
        <taxon>Euteleostomi</taxon>
        <taxon>Amphibia</taxon>
        <taxon>Batrachia</taxon>
        <taxon>Caudata</taxon>
        <taxon>Salamandroidea</taxon>
        <taxon>Salamandridae</taxon>
        <taxon>Pleurodelinae</taxon>
        <taxon>Pleurodeles</taxon>
    </lineage>
</organism>
<dbReference type="Pfam" id="PF23450">
    <property type="entry name" value="KIAA2026_hel"/>
    <property type="match status" value="1"/>
</dbReference>
<accession>A0AAV7WXP2</accession>
<dbReference type="InterPro" id="IPR056522">
    <property type="entry name" value="KIAA2026_hel"/>
</dbReference>
<evidence type="ECO:0000259" key="3">
    <source>
        <dbReference type="Pfam" id="PF23450"/>
    </source>
</evidence>
<name>A0AAV7WXP2_PLEWA</name>
<reference evidence="4" key="1">
    <citation type="journal article" date="2022" name="bioRxiv">
        <title>Sequencing and chromosome-scale assembly of the giantPleurodeles waltlgenome.</title>
        <authorList>
            <person name="Brown T."/>
            <person name="Elewa A."/>
            <person name="Iarovenko S."/>
            <person name="Subramanian E."/>
            <person name="Araus A.J."/>
            <person name="Petzold A."/>
            <person name="Susuki M."/>
            <person name="Suzuki K.-i.T."/>
            <person name="Hayashi T."/>
            <person name="Toyoda A."/>
            <person name="Oliveira C."/>
            <person name="Osipova E."/>
            <person name="Leigh N.D."/>
            <person name="Simon A."/>
            <person name="Yun M.H."/>
        </authorList>
    </citation>
    <scope>NUCLEOTIDE SEQUENCE</scope>
    <source>
        <strain evidence="4">20211129_DDA</strain>
        <tissue evidence="4">Liver</tissue>
    </source>
</reference>
<dbReference type="PANTHER" id="PTHR31095">
    <property type="entry name" value="RIKEN CDNA 9930021J03 GENE"/>
    <property type="match status" value="1"/>
</dbReference>
<dbReference type="Gene3D" id="1.20.920.10">
    <property type="entry name" value="Bromodomain-like"/>
    <property type="match status" value="1"/>
</dbReference>
<comment type="caution">
    <text evidence="4">The sequence shown here is derived from an EMBL/GenBank/DDBJ whole genome shotgun (WGS) entry which is preliminary data.</text>
</comment>
<dbReference type="SUPFAM" id="SSF47370">
    <property type="entry name" value="Bromodomain"/>
    <property type="match status" value="1"/>
</dbReference>
<dbReference type="PANTHER" id="PTHR31095:SF3">
    <property type="entry name" value="RIKEN CDNA 9930021J03 GENE"/>
    <property type="match status" value="1"/>
</dbReference>
<keyword evidence="5" id="KW-1185">Reference proteome</keyword>
<keyword evidence="1" id="KW-0103">Bromodomain</keyword>
<feature type="region of interest" description="Disordered" evidence="2">
    <location>
        <begin position="645"/>
        <end position="665"/>
    </location>
</feature>